<accession>A0A1A9BDU7</accession>
<feature type="transmembrane region" description="Helical" evidence="1">
    <location>
        <begin position="93"/>
        <end position="110"/>
    </location>
</feature>
<keyword evidence="3" id="KW-1185">Reference proteome</keyword>
<dbReference type="EMBL" id="FLRH01000003">
    <property type="protein sequence ID" value="SBT67042.1"/>
    <property type="molecule type" value="Genomic_DNA"/>
</dbReference>
<reference evidence="3" key="1">
    <citation type="submission" date="2016-06" db="EMBL/GenBank/DDBJ databases">
        <authorList>
            <person name="Varghese N."/>
            <person name="Submissions Spin"/>
        </authorList>
    </citation>
    <scope>NUCLEOTIDE SEQUENCE [LARGE SCALE GENOMIC DNA]</scope>
    <source>
        <strain evidence="3">DSM 45794</strain>
    </source>
</reference>
<keyword evidence="1" id="KW-0812">Transmembrane</keyword>
<keyword evidence="1" id="KW-1133">Transmembrane helix</keyword>
<evidence type="ECO:0000256" key="1">
    <source>
        <dbReference type="SAM" id="Phobius"/>
    </source>
</evidence>
<gene>
    <name evidence="2" type="ORF">GA0070622_4094</name>
</gene>
<evidence type="ECO:0008006" key="4">
    <source>
        <dbReference type="Google" id="ProtNLM"/>
    </source>
</evidence>
<protein>
    <recommendedName>
        <fullName evidence="4">DUF4383 domain-containing protein</fullName>
    </recommendedName>
</protein>
<evidence type="ECO:0000313" key="2">
    <source>
        <dbReference type="EMBL" id="SBT67042.1"/>
    </source>
</evidence>
<organism evidence="2 3">
    <name type="scientific">Micromonospora sediminicola</name>
    <dbReference type="NCBI Taxonomy" id="946078"/>
    <lineage>
        <taxon>Bacteria</taxon>
        <taxon>Bacillati</taxon>
        <taxon>Actinomycetota</taxon>
        <taxon>Actinomycetes</taxon>
        <taxon>Micromonosporales</taxon>
        <taxon>Micromonosporaceae</taxon>
        <taxon>Micromonospora</taxon>
    </lineage>
</organism>
<proteinExistence type="predicted"/>
<dbReference type="Pfam" id="PF14325">
    <property type="entry name" value="DUF4383"/>
    <property type="match status" value="1"/>
</dbReference>
<evidence type="ECO:0000313" key="3">
    <source>
        <dbReference type="Proteomes" id="UP000199558"/>
    </source>
</evidence>
<keyword evidence="1" id="KW-0472">Membrane</keyword>
<feature type="transmembrane region" description="Helical" evidence="1">
    <location>
        <begin position="63"/>
        <end position="86"/>
    </location>
</feature>
<dbReference type="Proteomes" id="UP000199558">
    <property type="component" value="Unassembled WGS sequence"/>
</dbReference>
<feature type="transmembrane region" description="Helical" evidence="1">
    <location>
        <begin position="130"/>
        <end position="148"/>
    </location>
</feature>
<sequence length="154" mass="16068">MTNSMAHSRARRNPADGRAPVRRVASAFAVFLLLLGALGFVPGVTSAYADLRFAGPGSGARLLGLLQVSALHNLVNLVLGVAGLALARTVAGARAFLLGGGAIFLVLWLYDLAVDRRSAANLLAVDRAGTWLHLLLGVAMPALGLLAGRRAHRR</sequence>
<name>A0A1A9BDU7_9ACTN</name>
<dbReference type="AlphaFoldDB" id="A0A1A9BDU7"/>
<dbReference type="STRING" id="946078.GA0070622_4094"/>